<gene>
    <name evidence="2" type="ORF">NDU88_005574</name>
</gene>
<name>A0AAV7RKK2_PLEWA</name>
<accession>A0AAV7RKK2</accession>
<reference evidence="2" key="1">
    <citation type="journal article" date="2022" name="bioRxiv">
        <title>Sequencing and chromosome-scale assembly of the giantPleurodeles waltlgenome.</title>
        <authorList>
            <person name="Brown T."/>
            <person name="Elewa A."/>
            <person name="Iarovenko S."/>
            <person name="Subramanian E."/>
            <person name="Araus A.J."/>
            <person name="Petzold A."/>
            <person name="Susuki M."/>
            <person name="Suzuki K.-i.T."/>
            <person name="Hayashi T."/>
            <person name="Toyoda A."/>
            <person name="Oliveira C."/>
            <person name="Osipova E."/>
            <person name="Leigh N.D."/>
            <person name="Simon A."/>
            <person name="Yun M.H."/>
        </authorList>
    </citation>
    <scope>NUCLEOTIDE SEQUENCE</scope>
    <source>
        <strain evidence="2">20211129_DDA</strain>
        <tissue evidence="2">Liver</tissue>
    </source>
</reference>
<feature type="region of interest" description="Disordered" evidence="1">
    <location>
        <begin position="183"/>
        <end position="202"/>
    </location>
</feature>
<organism evidence="2 3">
    <name type="scientific">Pleurodeles waltl</name>
    <name type="common">Iberian ribbed newt</name>
    <dbReference type="NCBI Taxonomy" id="8319"/>
    <lineage>
        <taxon>Eukaryota</taxon>
        <taxon>Metazoa</taxon>
        <taxon>Chordata</taxon>
        <taxon>Craniata</taxon>
        <taxon>Vertebrata</taxon>
        <taxon>Euteleostomi</taxon>
        <taxon>Amphibia</taxon>
        <taxon>Batrachia</taxon>
        <taxon>Caudata</taxon>
        <taxon>Salamandroidea</taxon>
        <taxon>Salamandridae</taxon>
        <taxon>Pleurodelinae</taxon>
        <taxon>Pleurodeles</taxon>
    </lineage>
</organism>
<comment type="caution">
    <text evidence="2">The sequence shown here is derived from an EMBL/GenBank/DDBJ whole genome shotgun (WGS) entry which is preliminary data.</text>
</comment>
<proteinExistence type="predicted"/>
<feature type="compositionally biased region" description="Low complexity" evidence="1">
    <location>
        <begin position="55"/>
        <end position="74"/>
    </location>
</feature>
<dbReference type="Proteomes" id="UP001066276">
    <property type="component" value="Chromosome 5"/>
</dbReference>
<keyword evidence="3" id="KW-1185">Reference proteome</keyword>
<sequence>MSSSCPVRRPQRGESTTPGASKPERLEPGTSPGEGPHPPGRSIHEAPPVVVTGGSRLPPSSSSTSRSPPDRCSSLGGPGHPAWAPTAGALRPGLRAPSGRARPMVSGSGFRAVRRSPRGSGQLPKRARRRSPQGQPGAGLLLGTWSGAPSVRSPPQGAPLRRAGEQAKRTLFVRVIFLSASPTREQSSASRTGPRRHVGCHGWDSPTSPQGLRSYCECRILISTSRSIYGDKCSCRNMSKKAITTGR</sequence>
<protein>
    <submittedName>
        <fullName evidence="2">Uncharacterized protein</fullName>
    </submittedName>
</protein>
<feature type="region of interest" description="Disordered" evidence="1">
    <location>
        <begin position="1"/>
        <end position="163"/>
    </location>
</feature>
<dbReference type="EMBL" id="JANPWB010000009">
    <property type="protein sequence ID" value="KAJ1152799.1"/>
    <property type="molecule type" value="Genomic_DNA"/>
</dbReference>
<dbReference type="AlphaFoldDB" id="A0AAV7RKK2"/>
<feature type="compositionally biased region" description="Low complexity" evidence="1">
    <location>
        <begin position="132"/>
        <end position="143"/>
    </location>
</feature>
<evidence type="ECO:0000313" key="2">
    <source>
        <dbReference type="EMBL" id="KAJ1152799.1"/>
    </source>
</evidence>
<evidence type="ECO:0000313" key="3">
    <source>
        <dbReference type="Proteomes" id="UP001066276"/>
    </source>
</evidence>
<evidence type="ECO:0000256" key="1">
    <source>
        <dbReference type="SAM" id="MobiDB-lite"/>
    </source>
</evidence>